<organism evidence="1 2">
    <name type="scientific">Sphenostylis stenocarpa</name>
    <dbReference type="NCBI Taxonomy" id="92480"/>
    <lineage>
        <taxon>Eukaryota</taxon>
        <taxon>Viridiplantae</taxon>
        <taxon>Streptophyta</taxon>
        <taxon>Embryophyta</taxon>
        <taxon>Tracheophyta</taxon>
        <taxon>Spermatophyta</taxon>
        <taxon>Magnoliopsida</taxon>
        <taxon>eudicotyledons</taxon>
        <taxon>Gunneridae</taxon>
        <taxon>Pentapetalae</taxon>
        <taxon>rosids</taxon>
        <taxon>fabids</taxon>
        <taxon>Fabales</taxon>
        <taxon>Fabaceae</taxon>
        <taxon>Papilionoideae</taxon>
        <taxon>50 kb inversion clade</taxon>
        <taxon>NPAAA clade</taxon>
        <taxon>indigoferoid/millettioid clade</taxon>
        <taxon>Phaseoleae</taxon>
        <taxon>Sphenostylis</taxon>
    </lineage>
</organism>
<keyword evidence="2" id="KW-1185">Reference proteome</keyword>
<dbReference type="PANTHER" id="PTHR48040">
    <property type="entry name" value="PLEIOTROPIC DRUG RESISTANCE PROTEIN 1-LIKE ISOFORM X1"/>
    <property type="match status" value="1"/>
</dbReference>
<dbReference type="EMBL" id="OY731405">
    <property type="protein sequence ID" value="CAJ1972124.1"/>
    <property type="molecule type" value="Genomic_DNA"/>
</dbReference>
<protein>
    <submittedName>
        <fullName evidence="1">Uncharacterized protein</fullName>
    </submittedName>
</protein>
<sequence>MDLKRISFEIKICRRKEQDLFDAMGLMHAGVTFIGVVNGASVQPKVAIERTVFYREGGAECIQLTICYFTSTTTIQLENSYHHLCREYPYGGDGATGFALLHGPCKNWWLPNMEMTCTNLRMVKELKNLYLGIEREIKEESESERWWHAWMPEMAGTRKRKKSEIWKKKALNWKYVA</sequence>
<dbReference type="AlphaFoldDB" id="A0AA86SWB4"/>
<dbReference type="Gramene" id="rna-AYBTSS11_LOCUS24171">
    <property type="protein sequence ID" value="CAJ1972124.1"/>
    <property type="gene ID" value="gene-AYBTSS11_LOCUS24171"/>
</dbReference>
<evidence type="ECO:0000313" key="2">
    <source>
        <dbReference type="Proteomes" id="UP001189624"/>
    </source>
</evidence>
<dbReference type="Proteomes" id="UP001189624">
    <property type="component" value="Chromosome 8"/>
</dbReference>
<accession>A0AA86SWB4</accession>
<gene>
    <name evidence="1" type="ORF">AYBTSS11_LOCUS24171</name>
</gene>
<dbReference type="PANTHER" id="PTHR48040:SF13">
    <property type="entry name" value="ABC TRANSPORTER G FAMILY MEMBER 31"/>
    <property type="match status" value="1"/>
</dbReference>
<reference evidence="1" key="1">
    <citation type="submission" date="2023-10" db="EMBL/GenBank/DDBJ databases">
        <authorList>
            <person name="Domelevo Entfellner J.-B."/>
        </authorList>
    </citation>
    <scope>NUCLEOTIDE SEQUENCE</scope>
</reference>
<name>A0AA86SWB4_9FABA</name>
<evidence type="ECO:0000313" key="1">
    <source>
        <dbReference type="EMBL" id="CAJ1972124.1"/>
    </source>
</evidence>
<proteinExistence type="predicted"/>